<keyword evidence="1" id="KW-1133">Transmembrane helix</keyword>
<feature type="transmembrane region" description="Helical" evidence="1">
    <location>
        <begin position="7"/>
        <end position="25"/>
    </location>
</feature>
<evidence type="ECO:0000313" key="2">
    <source>
        <dbReference type="EMBL" id="UYP45817.1"/>
    </source>
</evidence>
<evidence type="ECO:0000256" key="1">
    <source>
        <dbReference type="SAM" id="Phobius"/>
    </source>
</evidence>
<dbReference type="EMBL" id="CP104013">
    <property type="protein sequence ID" value="UYP45817.1"/>
    <property type="molecule type" value="Genomic_DNA"/>
</dbReference>
<reference evidence="2" key="1">
    <citation type="submission" date="2022-09" db="EMBL/GenBank/DDBJ databases">
        <title>Actin cytoskeleton and complex cell architecture in an #Asgard archaeon.</title>
        <authorList>
            <person name="Ponce Toledo R.I."/>
            <person name="Schleper C."/>
            <person name="Rodrigues Oliveira T."/>
            <person name="Wollweber F."/>
            <person name="Xu J."/>
            <person name="Rittmann S."/>
            <person name="Klingl A."/>
            <person name="Pilhofer M."/>
        </authorList>
    </citation>
    <scope>NUCLEOTIDE SEQUENCE</scope>
    <source>
        <strain evidence="2">B-35</strain>
    </source>
</reference>
<keyword evidence="1" id="KW-0472">Membrane</keyword>
<protein>
    <submittedName>
        <fullName evidence="2">Uncharacterized protein</fullName>
    </submittedName>
</protein>
<keyword evidence="3" id="KW-1185">Reference proteome</keyword>
<evidence type="ECO:0000313" key="3">
    <source>
        <dbReference type="Proteomes" id="UP001208689"/>
    </source>
</evidence>
<sequence>MHDRFRIQLNLISWLLMIISLNPNSLELPLIILWIIIFLITVILILMLMIFINNFKKKNLL</sequence>
<proteinExistence type="predicted"/>
<accession>A0ABY6HTZ5</accession>
<gene>
    <name evidence="2" type="ORF">NEF87_002102</name>
</gene>
<feature type="transmembrane region" description="Helical" evidence="1">
    <location>
        <begin position="31"/>
        <end position="52"/>
    </location>
</feature>
<name>A0ABY6HTZ5_9ARCH</name>
<dbReference type="Proteomes" id="UP001208689">
    <property type="component" value="Chromosome"/>
</dbReference>
<keyword evidence="1" id="KW-0812">Transmembrane</keyword>
<organism evidence="2 3">
    <name type="scientific">Candidatus Lokiarchaeum ossiferum</name>
    <dbReference type="NCBI Taxonomy" id="2951803"/>
    <lineage>
        <taxon>Archaea</taxon>
        <taxon>Promethearchaeati</taxon>
        <taxon>Promethearchaeota</taxon>
        <taxon>Promethearchaeia</taxon>
        <taxon>Promethearchaeales</taxon>
        <taxon>Promethearchaeaceae</taxon>
        <taxon>Candidatus Lokiarchaeum</taxon>
    </lineage>
</organism>